<protein>
    <submittedName>
        <fullName evidence="2">Uncharacterized protein</fullName>
    </submittedName>
</protein>
<dbReference type="PANTHER" id="PTHR37342:SF1">
    <property type="entry name" value="CHROMOSOME 11 OPEN READING FRAME 52"/>
    <property type="match status" value="1"/>
</dbReference>
<keyword evidence="3" id="KW-1185">Reference proteome</keyword>
<proteinExistence type="predicted"/>
<dbReference type="GO" id="GO:0070062">
    <property type="term" value="C:extracellular exosome"/>
    <property type="evidence" value="ECO:0007669"/>
    <property type="project" value="TreeGrafter"/>
</dbReference>
<dbReference type="OrthoDB" id="8846498at2759"/>
<dbReference type="Pfam" id="PF15147">
    <property type="entry name" value="DUF4578"/>
    <property type="match status" value="1"/>
</dbReference>
<feature type="region of interest" description="Disordered" evidence="1">
    <location>
        <begin position="1"/>
        <end position="65"/>
    </location>
</feature>
<reference evidence="2" key="1">
    <citation type="journal article" date="2021" name="Evol. Appl.">
        <title>The genome of the Pyrenean desman and the effects of bottlenecks and inbreeding on the genomic landscape of an endangered species.</title>
        <authorList>
            <person name="Escoda L."/>
            <person name="Castresana J."/>
        </authorList>
    </citation>
    <scope>NUCLEOTIDE SEQUENCE</scope>
    <source>
        <strain evidence="2">IBE-C5619</strain>
    </source>
</reference>
<dbReference type="InterPro" id="IPR028106">
    <property type="entry name" value="DUF4578"/>
</dbReference>
<evidence type="ECO:0000313" key="2">
    <source>
        <dbReference type="EMBL" id="KAG8518999.1"/>
    </source>
</evidence>
<name>A0A8J6ACC9_GALPY</name>
<feature type="non-terminal residue" evidence="2">
    <location>
        <position position="204"/>
    </location>
</feature>
<feature type="compositionally biased region" description="Polar residues" evidence="1">
    <location>
        <begin position="44"/>
        <end position="61"/>
    </location>
</feature>
<comment type="caution">
    <text evidence="2">The sequence shown here is derived from an EMBL/GenBank/DDBJ whole genome shotgun (WGS) entry which is preliminary data.</text>
</comment>
<dbReference type="Proteomes" id="UP000700334">
    <property type="component" value="Unassembled WGS sequence"/>
</dbReference>
<dbReference type="AlphaFoldDB" id="A0A8J6ACC9"/>
<evidence type="ECO:0000256" key="1">
    <source>
        <dbReference type="SAM" id="MobiDB-lite"/>
    </source>
</evidence>
<dbReference type="PANTHER" id="PTHR37342">
    <property type="entry name" value="HYPOTHETICAL PROTEIN LOC689959"/>
    <property type="match status" value="1"/>
</dbReference>
<sequence length="204" mass="22541">KTRKLPSGDVSQTSTVGSGASWKCTSKKKNGKSCLSPFQRKEMTGSQARWKQQQVMQQNGTKGRDTAGHTYELVLKQPASQGRSQDLNSESSLHYADIQVCSRPQPHSAQRMKHQQSENRTEYATLRFPQATRRYDSKNGTLVAELRGSINPIRNCLVRFLGWDSAVPKHVQLVSPCLTGLWEINQQGGLGIHPIGQGWGGPGV</sequence>
<feature type="compositionally biased region" description="Polar residues" evidence="1">
    <location>
        <begin position="9"/>
        <end position="18"/>
    </location>
</feature>
<organism evidence="2 3">
    <name type="scientific">Galemys pyrenaicus</name>
    <name type="common">Iberian desman</name>
    <name type="synonym">Pyrenean desman</name>
    <dbReference type="NCBI Taxonomy" id="202257"/>
    <lineage>
        <taxon>Eukaryota</taxon>
        <taxon>Metazoa</taxon>
        <taxon>Chordata</taxon>
        <taxon>Craniata</taxon>
        <taxon>Vertebrata</taxon>
        <taxon>Euteleostomi</taxon>
        <taxon>Mammalia</taxon>
        <taxon>Eutheria</taxon>
        <taxon>Laurasiatheria</taxon>
        <taxon>Eulipotyphla</taxon>
        <taxon>Talpidae</taxon>
        <taxon>Galemys</taxon>
    </lineage>
</organism>
<accession>A0A8J6ACC9</accession>
<evidence type="ECO:0000313" key="3">
    <source>
        <dbReference type="Proteomes" id="UP000700334"/>
    </source>
</evidence>
<gene>
    <name evidence="2" type="ORF">J0S82_005824</name>
</gene>
<dbReference type="EMBL" id="JAGFMF010011614">
    <property type="protein sequence ID" value="KAG8518999.1"/>
    <property type="molecule type" value="Genomic_DNA"/>
</dbReference>